<gene>
    <name evidence="5" type="ORF">CLV75_2169</name>
</gene>
<evidence type="ECO:0000256" key="3">
    <source>
        <dbReference type="ARBA" id="ARBA00022840"/>
    </source>
</evidence>
<accession>A0A497ZIM6</accession>
<reference evidence="5 6" key="1">
    <citation type="submission" date="2018-10" db="EMBL/GenBank/DDBJ databases">
        <title>Genomic Encyclopedia of Archaeal and Bacterial Type Strains, Phase II (KMG-II): from individual species to whole genera.</title>
        <authorList>
            <person name="Goeker M."/>
        </authorList>
    </citation>
    <scope>NUCLEOTIDE SEQUENCE [LARGE SCALE GENOMIC DNA]</scope>
    <source>
        <strain evidence="5 6">DSM 29317</strain>
    </source>
</reference>
<dbReference type="Proteomes" id="UP000271700">
    <property type="component" value="Unassembled WGS sequence"/>
</dbReference>
<proteinExistence type="predicted"/>
<dbReference type="InterPro" id="IPR032823">
    <property type="entry name" value="BCA_ABC_TP_C"/>
</dbReference>
<dbReference type="InterPro" id="IPR003593">
    <property type="entry name" value="AAA+_ATPase"/>
</dbReference>
<dbReference type="PANTHER" id="PTHR45772:SF9">
    <property type="entry name" value="CONSERVED COMPONENT OF ABC TRANSPORTER FOR NATURAL AMINO ACIDS"/>
    <property type="match status" value="1"/>
</dbReference>
<dbReference type="InterPro" id="IPR003439">
    <property type="entry name" value="ABC_transporter-like_ATP-bd"/>
</dbReference>
<dbReference type="GO" id="GO:0016887">
    <property type="term" value="F:ATP hydrolysis activity"/>
    <property type="evidence" value="ECO:0007669"/>
    <property type="project" value="InterPro"/>
</dbReference>
<dbReference type="STRING" id="981384.GCA_000192475_01003"/>
<dbReference type="Pfam" id="PF12399">
    <property type="entry name" value="BCA_ABC_TP_C"/>
    <property type="match status" value="1"/>
</dbReference>
<evidence type="ECO:0000313" key="5">
    <source>
        <dbReference type="EMBL" id="RLK08491.1"/>
    </source>
</evidence>
<dbReference type="CDD" id="cd03219">
    <property type="entry name" value="ABC_Mj1267_LivG_branched"/>
    <property type="match status" value="1"/>
</dbReference>
<keyword evidence="3 5" id="KW-0067">ATP-binding</keyword>
<dbReference type="SMART" id="SM00382">
    <property type="entry name" value="AAA"/>
    <property type="match status" value="1"/>
</dbReference>
<evidence type="ECO:0000256" key="1">
    <source>
        <dbReference type="ARBA" id="ARBA00022448"/>
    </source>
</evidence>
<dbReference type="Gene3D" id="3.40.50.300">
    <property type="entry name" value="P-loop containing nucleotide triphosphate hydrolases"/>
    <property type="match status" value="1"/>
</dbReference>
<evidence type="ECO:0000259" key="4">
    <source>
        <dbReference type="PROSITE" id="PS50893"/>
    </source>
</evidence>
<dbReference type="PROSITE" id="PS50893">
    <property type="entry name" value="ABC_TRANSPORTER_2"/>
    <property type="match status" value="1"/>
</dbReference>
<dbReference type="AlphaFoldDB" id="A0A497ZIM6"/>
<keyword evidence="6" id="KW-1185">Reference proteome</keyword>
<organism evidence="5 6">
    <name type="scientific">Ruegeria conchae</name>
    <dbReference type="NCBI Taxonomy" id="981384"/>
    <lineage>
        <taxon>Bacteria</taxon>
        <taxon>Pseudomonadati</taxon>
        <taxon>Pseudomonadota</taxon>
        <taxon>Alphaproteobacteria</taxon>
        <taxon>Rhodobacterales</taxon>
        <taxon>Roseobacteraceae</taxon>
        <taxon>Ruegeria</taxon>
    </lineage>
</organism>
<dbReference type="EMBL" id="RCCT01000002">
    <property type="protein sequence ID" value="RLK08491.1"/>
    <property type="molecule type" value="Genomic_DNA"/>
</dbReference>
<protein>
    <submittedName>
        <fullName evidence="5">Amino acid/amide ABC transporter ATP-binding protein 1 (HAAT family)</fullName>
    </submittedName>
</protein>
<keyword evidence="1" id="KW-0813">Transport</keyword>
<dbReference type="InterPro" id="IPR027417">
    <property type="entry name" value="P-loop_NTPase"/>
</dbReference>
<dbReference type="SUPFAM" id="SSF52540">
    <property type="entry name" value="P-loop containing nucleoside triphosphate hydrolases"/>
    <property type="match status" value="1"/>
</dbReference>
<feature type="domain" description="ABC transporter" evidence="4">
    <location>
        <begin position="7"/>
        <end position="239"/>
    </location>
</feature>
<keyword evidence="2" id="KW-0547">Nucleotide-binding</keyword>
<dbReference type="PANTHER" id="PTHR45772">
    <property type="entry name" value="CONSERVED COMPONENT OF ABC TRANSPORTER FOR NATURAL AMINO ACIDS-RELATED"/>
    <property type="match status" value="1"/>
</dbReference>
<dbReference type="InterPro" id="IPR051120">
    <property type="entry name" value="ABC_AA/LPS_Transport"/>
</dbReference>
<evidence type="ECO:0000256" key="2">
    <source>
        <dbReference type="ARBA" id="ARBA00022741"/>
    </source>
</evidence>
<dbReference type="RefSeq" id="WP_010442634.1">
    <property type="nucleotide sequence ID" value="NZ_AEYW01000018.1"/>
</dbReference>
<dbReference type="OrthoDB" id="9806149at2"/>
<dbReference type="GO" id="GO:0005524">
    <property type="term" value="F:ATP binding"/>
    <property type="evidence" value="ECO:0007669"/>
    <property type="project" value="UniProtKB-KW"/>
</dbReference>
<evidence type="ECO:0000313" key="6">
    <source>
        <dbReference type="Proteomes" id="UP000271700"/>
    </source>
</evidence>
<sequence length="243" mass="25955">MVAVNILETKGLTKIYGGLQANTDIDFSLRRNAITALIGPNGAGKSTFVGMVSGRTPPTRGSVSFEGRDISQLPAHKRMQLGMAYTFQITSIFPGLTVEDNVALAAGRRLAHDKVAHAEKTATVLDRIGLKDRAGQVASDLSYGHQRVLEIAMGLAQDPKLFILDEPTQGLAEGEVEAFVALMRTMAEETTILLIEHNMRVVAETADHVAVLDQGRLLASGSFDEIRANAAVQSAYLGAPADV</sequence>
<dbReference type="GO" id="GO:0005886">
    <property type="term" value="C:plasma membrane"/>
    <property type="evidence" value="ECO:0007669"/>
    <property type="project" value="TreeGrafter"/>
</dbReference>
<comment type="caution">
    <text evidence="5">The sequence shown here is derived from an EMBL/GenBank/DDBJ whole genome shotgun (WGS) entry which is preliminary data.</text>
</comment>
<name>A0A497ZIM6_9RHOB</name>
<dbReference type="Pfam" id="PF00005">
    <property type="entry name" value="ABC_tran"/>
    <property type="match status" value="1"/>
</dbReference>